<dbReference type="Pfam" id="PF06452">
    <property type="entry name" value="CBM9_1"/>
    <property type="match status" value="1"/>
</dbReference>
<dbReference type="GO" id="GO:0016052">
    <property type="term" value="P:carbohydrate catabolic process"/>
    <property type="evidence" value="ECO:0007669"/>
    <property type="project" value="InterPro"/>
</dbReference>
<dbReference type="AlphaFoldDB" id="A0A0M1N3Y1"/>
<gene>
    <name evidence="2" type="ORF">AM231_22385</name>
</gene>
<organism evidence="2 3">
    <name type="scientific">Paenibacillus solani</name>
    <dbReference type="NCBI Taxonomy" id="1705565"/>
    <lineage>
        <taxon>Bacteria</taxon>
        <taxon>Bacillati</taxon>
        <taxon>Bacillota</taxon>
        <taxon>Bacilli</taxon>
        <taxon>Bacillales</taxon>
        <taxon>Paenibacillaceae</taxon>
        <taxon>Paenibacillus</taxon>
    </lineage>
</organism>
<keyword evidence="3" id="KW-1185">Reference proteome</keyword>
<dbReference type="Proteomes" id="UP000036932">
    <property type="component" value="Unassembled WGS sequence"/>
</dbReference>
<dbReference type="EMBL" id="LIUT01000006">
    <property type="protein sequence ID" value="KOR76699.1"/>
    <property type="molecule type" value="Genomic_DNA"/>
</dbReference>
<evidence type="ECO:0000313" key="2">
    <source>
        <dbReference type="EMBL" id="KOR76699.1"/>
    </source>
</evidence>
<proteinExistence type="predicted"/>
<accession>A0A0M1N3Y1</accession>
<dbReference type="InterPro" id="IPR010502">
    <property type="entry name" value="Carb-bd_dom_fam9"/>
</dbReference>
<dbReference type="Gene3D" id="2.60.40.1190">
    <property type="match status" value="1"/>
</dbReference>
<dbReference type="GO" id="GO:0004553">
    <property type="term" value="F:hydrolase activity, hydrolyzing O-glycosyl compounds"/>
    <property type="evidence" value="ECO:0007669"/>
    <property type="project" value="InterPro"/>
</dbReference>
<reference evidence="3" key="1">
    <citation type="submission" date="2015-08" db="EMBL/GenBank/DDBJ databases">
        <title>Genome sequencing project for genomic taxonomy and phylogenomics of Bacillus-like bacteria.</title>
        <authorList>
            <person name="Liu B."/>
            <person name="Wang J."/>
            <person name="Zhu Y."/>
            <person name="Liu G."/>
            <person name="Chen Q."/>
            <person name="Chen Z."/>
            <person name="Lan J."/>
            <person name="Che J."/>
            <person name="Ge C."/>
            <person name="Shi H."/>
            <person name="Pan Z."/>
            <person name="Liu X."/>
        </authorList>
    </citation>
    <scope>NUCLEOTIDE SEQUENCE [LARGE SCALE GENOMIC DNA]</scope>
    <source>
        <strain evidence="3">FJAT-22460</strain>
    </source>
</reference>
<dbReference type="SUPFAM" id="SSF49344">
    <property type="entry name" value="CBD9-like"/>
    <property type="match status" value="1"/>
</dbReference>
<sequence length="211" mass="24165">MRYTAIYQCKPAIYLQQGENRGSIDWSRYEAVALSDTVTGLAPKEATEVRACWSSECFYVQFVCQDSHIVSEYRHRDDPLYEQDVVELFIDEAGEGLEYIELEVSPNNVIFDARIQSDGQKSITDSDARWDLTGLLTMVENGGKGNLVYEIHIPAQNFQHPPQAGQSWNMNFYRIDEDTQGNREYQAWSPTGEVNYHIPSRFGKLEFVDAT</sequence>
<dbReference type="CDD" id="cd09620">
    <property type="entry name" value="CBM9_like_3"/>
    <property type="match status" value="1"/>
</dbReference>
<protein>
    <recommendedName>
        <fullName evidence="1">Carbohydrate-binding domain-containing protein</fullName>
    </recommendedName>
</protein>
<dbReference type="RefSeq" id="WP_054404588.1">
    <property type="nucleotide sequence ID" value="NZ_LIUT01000006.1"/>
</dbReference>
<dbReference type="GO" id="GO:0030246">
    <property type="term" value="F:carbohydrate binding"/>
    <property type="evidence" value="ECO:0007669"/>
    <property type="project" value="InterPro"/>
</dbReference>
<evidence type="ECO:0000259" key="1">
    <source>
        <dbReference type="Pfam" id="PF06452"/>
    </source>
</evidence>
<comment type="caution">
    <text evidence="2">The sequence shown here is derived from an EMBL/GenBank/DDBJ whole genome shotgun (WGS) entry which is preliminary data.</text>
</comment>
<name>A0A0M1N3Y1_9BACL</name>
<dbReference type="OrthoDB" id="9786766at2"/>
<evidence type="ECO:0000313" key="3">
    <source>
        <dbReference type="Proteomes" id="UP000036932"/>
    </source>
</evidence>
<feature type="domain" description="Carbohydrate-binding" evidence="1">
    <location>
        <begin position="26"/>
        <end position="208"/>
    </location>
</feature>